<sequence length="89" mass="9643">MSDQTQQLTDLHRKLTRLHRELDLGRPAITMTANGKAASIMVRVGQQAIANALSASAHSMPKPFVIAAESHAIEVAQWAVHEIESMSIG</sequence>
<protein>
    <submittedName>
        <fullName evidence="1">Uncharacterized protein</fullName>
    </submittedName>
</protein>
<gene>
    <name evidence="1" type="ORF">ACFSUQ_06795</name>
</gene>
<dbReference type="EMBL" id="JBHUNF010000004">
    <property type="protein sequence ID" value="MFD2675001.1"/>
    <property type="molecule type" value="Genomic_DNA"/>
</dbReference>
<proteinExistence type="predicted"/>
<organism evidence="1 2">
    <name type="scientific">Gulosibacter bifidus</name>
    <dbReference type="NCBI Taxonomy" id="272239"/>
    <lineage>
        <taxon>Bacteria</taxon>
        <taxon>Bacillati</taxon>
        <taxon>Actinomycetota</taxon>
        <taxon>Actinomycetes</taxon>
        <taxon>Micrococcales</taxon>
        <taxon>Microbacteriaceae</taxon>
        <taxon>Gulosibacter</taxon>
    </lineage>
</organism>
<keyword evidence="2" id="KW-1185">Reference proteome</keyword>
<reference evidence="2" key="1">
    <citation type="journal article" date="2019" name="Int. J. Syst. Evol. Microbiol.">
        <title>The Global Catalogue of Microorganisms (GCM) 10K type strain sequencing project: providing services to taxonomists for standard genome sequencing and annotation.</title>
        <authorList>
            <consortium name="The Broad Institute Genomics Platform"/>
            <consortium name="The Broad Institute Genome Sequencing Center for Infectious Disease"/>
            <person name="Wu L."/>
            <person name="Ma J."/>
        </authorList>
    </citation>
    <scope>NUCLEOTIDE SEQUENCE [LARGE SCALE GENOMIC DNA]</scope>
    <source>
        <strain evidence="2">TISTR 1511</strain>
    </source>
</reference>
<dbReference type="RefSeq" id="WP_159421394.1">
    <property type="nucleotide sequence ID" value="NZ_JBHUNF010000004.1"/>
</dbReference>
<evidence type="ECO:0000313" key="1">
    <source>
        <dbReference type="EMBL" id="MFD2675001.1"/>
    </source>
</evidence>
<name>A0ABW5RIR9_9MICO</name>
<dbReference type="Proteomes" id="UP001597453">
    <property type="component" value="Unassembled WGS sequence"/>
</dbReference>
<evidence type="ECO:0000313" key="2">
    <source>
        <dbReference type="Proteomes" id="UP001597453"/>
    </source>
</evidence>
<comment type="caution">
    <text evidence="1">The sequence shown here is derived from an EMBL/GenBank/DDBJ whole genome shotgun (WGS) entry which is preliminary data.</text>
</comment>
<accession>A0ABW5RIR9</accession>